<dbReference type="InterPro" id="IPR019430">
    <property type="entry name" value="7TM_GPCR_serpentine_rcpt_Srx"/>
</dbReference>
<comment type="caution">
    <text evidence="8">The sequence shown here is derived from an EMBL/GenBank/DDBJ whole genome shotgun (WGS) entry which is preliminary data.</text>
</comment>
<dbReference type="Pfam" id="PF10328">
    <property type="entry name" value="7TM_GPCR_Srx"/>
    <property type="match status" value="1"/>
</dbReference>
<evidence type="ECO:0000313" key="8">
    <source>
        <dbReference type="EMBL" id="ODM92588.1"/>
    </source>
</evidence>
<keyword evidence="4 6" id="KW-1133">Transmembrane helix</keyword>
<dbReference type="EMBL" id="LJIJ01001195">
    <property type="protein sequence ID" value="ODM92588.1"/>
    <property type="molecule type" value="Genomic_DNA"/>
</dbReference>
<comment type="subcellular location">
    <subcellularLocation>
        <location evidence="1">Membrane</location>
    </subcellularLocation>
</comment>
<dbReference type="GO" id="GO:0004930">
    <property type="term" value="F:G protein-coupled receptor activity"/>
    <property type="evidence" value="ECO:0007669"/>
    <property type="project" value="InterPro"/>
</dbReference>
<keyword evidence="3 6" id="KW-0812">Transmembrane</keyword>
<evidence type="ECO:0000256" key="3">
    <source>
        <dbReference type="ARBA" id="ARBA00022692"/>
    </source>
</evidence>
<evidence type="ECO:0000256" key="6">
    <source>
        <dbReference type="SAM" id="Phobius"/>
    </source>
</evidence>
<proteinExistence type="inferred from homology"/>
<gene>
    <name evidence="8" type="ORF">Ocin01_14095</name>
</gene>
<feature type="transmembrane region" description="Helical" evidence="6">
    <location>
        <begin position="152"/>
        <end position="170"/>
    </location>
</feature>
<feature type="domain" description="G-protein coupled receptors family 1 profile" evidence="7">
    <location>
        <begin position="77"/>
        <end position="343"/>
    </location>
</feature>
<protein>
    <submittedName>
        <fullName evidence="8">Rhodopsin, GQ-coupled</fullName>
    </submittedName>
</protein>
<keyword evidence="9" id="KW-1185">Reference proteome</keyword>
<comment type="similarity">
    <text evidence="2">Belongs to the G-protein coupled receptor 1 family.</text>
</comment>
<feature type="transmembrane region" description="Helical" evidence="6">
    <location>
        <begin position="293"/>
        <end position="317"/>
    </location>
</feature>
<dbReference type="PANTHER" id="PTHR45698:SF1">
    <property type="entry name" value="TRACE AMINE-ASSOCIATED RECEPTOR 13C-LIKE"/>
    <property type="match status" value="1"/>
</dbReference>
<organism evidence="8 9">
    <name type="scientific">Orchesella cincta</name>
    <name type="common">Springtail</name>
    <name type="synonym">Podura cincta</name>
    <dbReference type="NCBI Taxonomy" id="48709"/>
    <lineage>
        <taxon>Eukaryota</taxon>
        <taxon>Metazoa</taxon>
        <taxon>Ecdysozoa</taxon>
        <taxon>Arthropoda</taxon>
        <taxon>Hexapoda</taxon>
        <taxon>Collembola</taxon>
        <taxon>Entomobryomorpha</taxon>
        <taxon>Entomobryoidea</taxon>
        <taxon>Orchesellidae</taxon>
        <taxon>Orchesellinae</taxon>
        <taxon>Orchesella</taxon>
    </lineage>
</organism>
<keyword evidence="5 6" id="KW-0472">Membrane</keyword>
<feature type="transmembrane region" description="Helical" evidence="6">
    <location>
        <begin position="97"/>
        <end position="126"/>
    </location>
</feature>
<evidence type="ECO:0000256" key="1">
    <source>
        <dbReference type="ARBA" id="ARBA00004370"/>
    </source>
</evidence>
<feature type="transmembrane region" description="Helical" evidence="6">
    <location>
        <begin position="61"/>
        <end position="85"/>
    </location>
</feature>
<feature type="transmembrane region" description="Helical" evidence="6">
    <location>
        <begin position="252"/>
        <end position="268"/>
    </location>
</feature>
<dbReference type="InterPro" id="IPR017452">
    <property type="entry name" value="GPCR_Rhodpsn_7TM"/>
</dbReference>
<feature type="transmembrane region" description="Helical" evidence="6">
    <location>
        <begin position="221"/>
        <end position="240"/>
    </location>
</feature>
<accession>A0A1D2MHV1</accession>
<feature type="transmembrane region" description="Helical" evidence="6">
    <location>
        <begin position="182"/>
        <end position="201"/>
    </location>
</feature>
<dbReference type="Gene3D" id="1.20.1070.10">
    <property type="entry name" value="Rhodopsin 7-helix transmembrane proteins"/>
    <property type="match status" value="1"/>
</dbReference>
<evidence type="ECO:0000259" key="7">
    <source>
        <dbReference type="PROSITE" id="PS50262"/>
    </source>
</evidence>
<dbReference type="SUPFAM" id="SSF81321">
    <property type="entry name" value="Family A G protein-coupled receptor-like"/>
    <property type="match status" value="1"/>
</dbReference>
<sequence>MDQNTDEFLPEMLTCQIMDLDQQRTCSEDDPSICIICSILGKFITGESIYEVGATGHMVCVVLWGLTIIIGLLGVFTNFLIVIVIRRMNSQRPFDILIMFLAGFDLLCCGSSLIGTTMHVALYQFWVSRDFATMQWFHKSTLVTLFGRTTSTYMAMLITLERFLVITFPIQTKQWFTSRKTTIMAVAVILVSILLNTPRFLMFEVVQKDDRYANITALQDFTYIIGVTHMFGWNTLCLFLEKFGDANEHLDFLAPLPVLLVLSILSYYEGSEIAKQTKAVGHEAEDRNRGGEAFLPVVIAYFSTNIVPFVHFFVAYFTDTFYRELNIAVGLSIVVNAARPAFKKETKALGAKWYNFVLGQNETNAYRVNNVNTGTGSSSGNI</sequence>
<dbReference type="GO" id="GO:0016020">
    <property type="term" value="C:membrane"/>
    <property type="evidence" value="ECO:0007669"/>
    <property type="project" value="UniProtKB-SubCell"/>
</dbReference>
<dbReference type="InterPro" id="IPR000276">
    <property type="entry name" value="GPCR_Rhodpsn"/>
</dbReference>
<dbReference type="OrthoDB" id="10011262at2759"/>
<dbReference type="PROSITE" id="PS00237">
    <property type="entry name" value="G_PROTEIN_RECEP_F1_1"/>
    <property type="match status" value="1"/>
</dbReference>
<dbReference type="Proteomes" id="UP000094527">
    <property type="component" value="Unassembled WGS sequence"/>
</dbReference>
<dbReference type="PROSITE" id="PS50262">
    <property type="entry name" value="G_PROTEIN_RECEP_F1_2"/>
    <property type="match status" value="1"/>
</dbReference>
<name>A0A1D2MHV1_ORCCI</name>
<dbReference type="AlphaFoldDB" id="A0A1D2MHV1"/>
<dbReference type="STRING" id="48709.A0A1D2MHV1"/>
<dbReference type="PANTHER" id="PTHR45698">
    <property type="entry name" value="TRACE AMINE-ASSOCIATED RECEPTOR 19N-RELATED"/>
    <property type="match status" value="1"/>
</dbReference>
<evidence type="ECO:0000313" key="9">
    <source>
        <dbReference type="Proteomes" id="UP000094527"/>
    </source>
</evidence>
<reference evidence="8 9" key="1">
    <citation type="journal article" date="2016" name="Genome Biol. Evol.">
        <title>Gene Family Evolution Reflects Adaptation to Soil Environmental Stressors in the Genome of the Collembolan Orchesella cincta.</title>
        <authorList>
            <person name="Faddeeva-Vakhrusheva A."/>
            <person name="Derks M.F."/>
            <person name="Anvar S.Y."/>
            <person name="Agamennone V."/>
            <person name="Suring W."/>
            <person name="Smit S."/>
            <person name="van Straalen N.M."/>
            <person name="Roelofs D."/>
        </authorList>
    </citation>
    <scope>NUCLEOTIDE SEQUENCE [LARGE SCALE GENOMIC DNA]</scope>
    <source>
        <tissue evidence="8">Mixed pool</tissue>
    </source>
</reference>
<evidence type="ECO:0000256" key="2">
    <source>
        <dbReference type="ARBA" id="ARBA00010663"/>
    </source>
</evidence>
<evidence type="ECO:0000256" key="5">
    <source>
        <dbReference type="ARBA" id="ARBA00023136"/>
    </source>
</evidence>
<evidence type="ECO:0000256" key="4">
    <source>
        <dbReference type="ARBA" id="ARBA00022989"/>
    </source>
</evidence>